<dbReference type="Gene3D" id="3.30.565.10">
    <property type="entry name" value="Histidine kinase-like ATPase, C-terminal domain"/>
    <property type="match status" value="1"/>
</dbReference>
<feature type="transmembrane region" description="Helical" evidence="5">
    <location>
        <begin position="118"/>
        <end position="138"/>
    </location>
</feature>
<dbReference type="Gene3D" id="1.10.287.130">
    <property type="match status" value="1"/>
</dbReference>
<dbReference type="EC" id="2.7.13.3" evidence="2"/>
<gene>
    <name evidence="7" type="ORF">FNT36_23565</name>
</gene>
<evidence type="ECO:0000256" key="1">
    <source>
        <dbReference type="ARBA" id="ARBA00000085"/>
    </source>
</evidence>
<dbReference type="PROSITE" id="PS50109">
    <property type="entry name" value="HIS_KIN"/>
    <property type="match status" value="1"/>
</dbReference>
<dbReference type="InterPro" id="IPR036097">
    <property type="entry name" value="HisK_dim/P_sf"/>
</dbReference>
<evidence type="ECO:0000259" key="6">
    <source>
        <dbReference type="PROSITE" id="PS50109"/>
    </source>
</evidence>
<proteinExistence type="predicted"/>
<evidence type="ECO:0000313" key="7">
    <source>
        <dbReference type="EMBL" id="TVT37413.1"/>
    </source>
</evidence>
<dbReference type="InterPro" id="IPR003594">
    <property type="entry name" value="HATPase_dom"/>
</dbReference>
<evidence type="ECO:0000256" key="5">
    <source>
        <dbReference type="SAM" id="Phobius"/>
    </source>
</evidence>
<dbReference type="Proteomes" id="UP000317624">
    <property type="component" value="Unassembled WGS sequence"/>
</dbReference>
<evidence type="ECO:0000313" key="8">
    <source>
        <dbReference type="Proteomes" id="UP000317624"/>
    </source>
</evidence>
<keyword evidence="5" id="KW-0472">Membrane</keyword>
<keyword evidence="7" id="KW-0808">Transferase</keyword>
<keyword evidence="3" id="KW-0597">Phosphoprotein</keyword>
<keyword evidence="4" id="KW-0175">Coiled coil</keyword>
<dbReference type="InterPro" id="IPR036890">
    <property type="entry name" value="HATPase_C_sf"/>
</dbReference>
<dbReference type="InterPro" id="IPR004358">
    <property type="entry name" value="Sig_transdc_His_kin-like_C"/>
</dbReference>
<dbReference type="Pfam" id="PF00512">
    <property type="entry name" value="HisKA"/>
    <property type="match status" value="1"/>
</dbReference>
<dbReference type="SUPFAM" id="SSF55874">
    <property type="entry name" value="ATPase domain of HSP90 chaperone/DNA topoisomerase II/histidine kinase"/>
    <property type="match status" value="1"/>
</dbReference>
<feature type="transmembrane region" description="Helical" evidence="5">
    <location>
        <begin position="6"/>
        <end position="30"/>
    </location>
</feature>
<feature type="transmembrane region" description="Helical" evidence="5">
    <location>
        <begin position="37"/>
        <end position="57"/>
    </location>
</feature>
<evidence type="ECO:0000256" key="2">
    <source>
        <dbReference type="ARBA" id="ARBA00012438"/>
    </source>
</evidence>
<sequence length="421" mass="46220">MLYAWLGFPLAPIATFIYVGFSALNLLVLFITKRYTFFTTTQLVFIILNPIMAHVAIGGFIDSSGIILSAILSPLGALLFTNYRTARIYFFLFVADVVLAGVWDWQHLDQQPRLPKEVRTISFVSNMLIICLVVYLLIEDTLKKKEQAQQQLQKSLDHLQATQAQLVQREKMASLGELTAGIAHEIQNPLNFVNNFAEVSAELLDELEEEQQKPQRDASLEAELLADVQQNLHKISQHGQRAGSIVRAMLEHSRSSTGERQPTDLNALADEYLRLAYHGLRAKDKLFNATLALDLAPDLPLVLGAGADLGRVLLNLFNNAFYAVHQRQQAGEPDYAPTVGVATRAVGNRVEVRVHDNGAGIPANIQAKIFQPFFTTKPTGEGTGLGLSLTHDIIVNGHGGTLTVESQVGVGTTFAITLPGT</sequence>
<reference evidence="7 8" key="1">
    <citation type="submission" date="2019-07" db="EMBL/GenBank/DDBJ databases">
        <title>Hymenobacter sp. straun FUR1 Genome sequencing and assembly.</title>
        <authorList>
            <person name="Chhetri G."/>
        </authorList>
    </citation>
    <scope>NUCLEOTIDE SEQUENCE [LARGE SCALE GENOMIC DNA]</scope>
    <source>
        <strain evidence="7 8">Fur1</strain>
    </source>
</reference>
<feature type="domain" description="Histidine kinase" evidence="6">
    <location>
        <begin position="181"/>
        <end position="421"/>
    </location>
</feature>
<keyword evidence="7" id="KW-0418">Kinase</keyword>
<feature type="coiled-coil region" evidence="4">
    <location>
        <begin position="138"/>
        <end position="165"/>
    </location>
</feature>
<evidence type="ECO:0000256" key="4">
    <source>
        <dbReference type="SAM" id="Coils"/>
    </source>
</evidence>
<accession>A0A558BLP9</accession>
<feature type="transmembrane region" description="Helical" evidence="5">
    <location>
        <begin position="63"/>
        <end position="81"/>
    </location>
</feature>
<dbReference type="SMART" id="SM00387">
    <property type="entry name" value="HATPase_c"/>
    <property type="match status" value="1"/>
</dbReference>
<dbReference type="PRINTS" id="PR00344">
    <property type="entry name" value="BCTRLSENSOR"/>
</dbReference>
<dbReference type="PANTHER" id="PTHR43065">
    <property type="entry name" value="SENSOR HISTIDINE KINASE"/>
    <property type="match status" value="1"/>
</dbReference>
<dbReference type="SUPFAM" id="SSF47384">
    <property type="entry name" value="Homodimeric domain of signal transducing histidine kinase"/>
    <property type="match status" value="1"/>
</dbReference>
<dbReference type="CDD" id="cd00082">
    <property type="entry name" value="HisKA"/>
    <property type="match status" value="1"/>
</dbReference>
<dbReference type="PANTHER" id="PTHR43065:SF42">
    <property type="entry name" value="TWO-COMPONENT SENSOR PPRA"/>
    <property type="match status" value="1"/>
</dbReference>
<feature type="transmembrane region" description="Helical" evidence="5">
    <location>
        <begin position="88"/>
        <end position="106"/>
    </location>
</feature>
<protein>
    <recommendedName>
        <fullName evidence="2">histidine kinase</fullName>
        <ecNumber evidence="2">2.7.13.3</ecNumber>
    </recommendedName>
</protein>
<name>A0A558BLP9_9BACT</name>
<keyword evidence="8" id="KW-1185">Reference proteome</keyword>
<dbReference type="InterPro" id="IPR005467">
    <property type="entry name" value="His_kinase_dom"/>
</dbReference>
<dbReference type="OrthoDB" id="1931120at2"/>
<dbReference type="SMART" id="SM00388">
    <property type="entry name" value="HisKA"/>
    <property type="match status" value="1"/>
</dbReference>
<keyword evidence="5" id="KW-0812">Transmembrane</keyword>
<dbReference type="AlphaFoldDB" id="A0A558BLP9"/>
<keyword evidence="5" id="KW-1133">Transmembrane helix</keyword>
<comment type="catalytic activity">
    <reaction evidence="1">
        <text>ATP + protein L-histidine = ADP + protein N-phospho-L-histidine.</text>
        <dbReference type="EC" id="2.7.13.3"/>
    </reaction>
</comment>
<comment type="caution">
    <text evidence="7">The sequence shown here is derived from an EMBL/GenBank/DDBJ whole genome shotgun (WGS) entry which is preliminary data.</text>
</comment>
<dbReference type="GO" id="GO:0000155">
    <property type="term" value="F:phosphorelay sensor kinase activity"/>
    <property type="evidence" value="ECO:0007669"/>
    <property type="project" value="InterPro"/>
</dbReference>
<dbReference type="Pfam" id="PF02518">
    <property type="entry name" value="HATPase_c"/>
    <property type="match status" value="1"/>
</dbReference>
<organism evidence="7 8">
    <name type="scientific">Hymenobacter setariae</name>
    <dbReference type="NCBI Taxonomy" id="2594794"/>
    <lineage>
        <taxon>Bacteria</taxon>
        <taxon>Pseudomonadati</taxon>
        <taxon>Bacteroidota</taxon>
        <taxon>Cytophagia</taxon>
        <taxon>Cytophagales</taxon>
        <taxon>Hymenobacteraceae</taxon>
        <taxon>Hymenobacter</taxon>
    </lineage>
</organism>
<dbReference type="InterPro" id="IPR003661">
    <property type="entry name" value="HisK_dim/P_dom"/>
</dbReference>
<evidence type="ECO:0000256" key="3">
    <source>
        <dbReference type="ARBA" id="ARBA00022553"/>
    </source>
</evidence>
<dbReference type="EMBL" id="VMRJ01000007">
    <property type="protein sequence ID" value="TVT37413.1"/>
    <property type="molecule type" value="Genomic_DNA"/>
</dbReference>